<dbReference type="InterPro" id="IPR052513">
    <property type="entry name" value="Thioester_dehydratase-like"/>
</dbReference>
<evidence type="ECO:0000313" key="4">
    <source>
        <dbReference type="Proteomes" id="UP001551675"/>
    </source>
</evidence>
<dbReference type="Pfam" id="PF01796">
    <property type="entry name" value="OB_ChsH2_C"/>
    <property type="match status" value="1"/>
</dbReference>
<evidence type="ECO:0000313" key="3">
    <source>
        <dbReference type="EMBL" id="MEV0970994.1"/>
    </source>
</evidence>
<accession>A0ABV3GHF3</accession>
<dbReference type="InterPro" id="IPR012340">
    <property type="entry name" value="NA-bd_OB-fold"/>
</dbReference>
<feature type="domain" description="ChsH2 C-terminal OB-fold" evidence="1">
    <location>
        <begin position="53"/>
        <end position="112"/>
    </location>
</feature>
<comment type="caution">
    <text evidence="3">The sequence shown here is derived from an EMBL/GenBank/DDBJ whole genome shotgun (WGS) entry which is preliminary data.</text>
</comment>
<gene>
    <name evidence="3" type="ORF">AB0I59_20385</name>
</gene>
<dbReference type="Proteomes" id="UP001551675">
    <property type="component" value="Unassembled WGS sequence"/>
</dbReference>
<sequence>MTDLYYGDPLSRAFWDGARNGVLVLQRCADCGRWQHYPRPLCLGCESTSLESVPASGLGTIYSCTTVRISARPGLEPPYIAAIVELDEGPRMLTNVAGDTARIGDRVRIGWRHRTDAPPLPIFTVDADA</sequence>
<dbReference type="PANTHER" id="PTHR34075">
    <property type="entry name" value="BLR3430 PROTEIN"/>
    <property type="match status" value="1"/>
</dbReference>
<organism evidence="3 4">
    <name type="scientific">Microtetraspora glauca</name>
    <dbReference type="NCBI Taxonomy" id="1996"/>
    <lineage>
        <taxon>Bacteria</taxon>
        <taxon>Bacillati</taxon>
        <taxon>Actinomycetota</taxon>
        <taxon>Actinomycetes</taxon>
        <taxon>Streptosporangiales</taxon>
        <taxon>Streptosporangiaceae</taxon>
        <taxon>Microtetraspora</taxon>
    </lineage>
</organism>
<name>A0ABV3GHF3_MICGL</name>
<dbReference type="RefSeq" id="WP_061259797.1">
    <property type="nucleotide sequence ID" value="NZ_JBFALK010000011.1"/>
</dbReference>
<dbReference type="Pfam" id="PF12172">
    <property type="entry name" value="zf-ChsH2"/>
    <property type="match status" value="1"/>
</dbReference>
<evidence type="ECO:0000259" key="2">
    <source>
        <dbReference type="Pfam" id="PF12172"/>
    </source>
</evidence>
<keyword evidence="4" id="KW-1185">Reference proteome</keyword>
<dbReference type="InterPro" id="IPR022002">
    <property type="entry name" value="ChsH2_Znr"/>
</dbReference>
<dbReference type="InterPro" id="IPR002878">
    <property type="entry name" value="ChsH2_C"/>
</dbReference>
<dbReference type="SUPFAM" id="SSF50249">
    <property type="entry name" value="Nucleic acid-binding proteins"/>
    <property type="match status" value="1"/>
</dbReference>
<dbReference type="PANTHER" id="PTHR34075:SF5">
    <property type="entry name" value="BLR3430 PROTEIN"/>
    <property type="match status" value="1"/>
</dbReference>
<protein>
    <submittedName>
        <fullName evidence="3">Zn-ribbon domain-containing OB-fold protein</fullName>
    </submittedName>
</protein>
<evidence type="ECO:0000259" key="1">
    <source>
        <dbReference type="Pfam" id="PF01796"/>
    </source>
</evidence>
<reference evidence="3 4" key="1">
    <citation type="submission" date="2024-06" db="EMBL/GenBank/DDBJ databases">
        <title>The Natural Products Discovery Center: Release of the First 8490 Sequenced Strains for Exploring Actinobacteria Biosynthetic Diversity.</title>
        <authorList>
            <person name="Kalkreuter E."/>
            <person name="Kautsar S.A."/>
            <person name="Yang D."/>
            <person name="Bader C.D."/>
            <person name="Teijaro C.N."/>
            <person name="Fluegel L."/>
            <person name="Davis C.M."/>
            <person name="Simpson J.R."/>
            <person name="Lauterbach L."/>
            <person name="Steele A.D."/>
            <person name="Gui C."/>
            <person name="Meng S."/>
            <person name="Li G."/>
            <person name="Viehrig K."/>
            <person name="Ye F."/>
            <person name="Su P."/>
            <person name="Kiefer A.F."/>
            <person name="Nichols A."/>
            <person name="Cepeda A.J."/>
            <person name="Yan W."/>
            <person name="Fan B."/>
            <person name="Jiang Y."/>
            <person name="Adhikari A."/>
            <person name="Zheng C.-J."/>
            <person name="Schuster L."/>
            <person name="Cowan T.M."/>
            <person name="Smanski M.J."/>
            <person name="Chevrette M.G."/>
            <person name="De Carvalho L.P.S."/>
            <person name="Shen B."/>
        </authorList>
    </citation>
    <scope>NUCLEOTIDE SEQUENCE [LARGE SCALE GENOMIC DNA]</scope>
    <source>
        <strain evidence="3 4">NPDC050100</strain>
    </source>
</reference>
<feature type="domain" description="ChsH2 rubredoxin-like zinc ribbon" evidence="2">
    <location>
        <begin position="15"/>
        <end position="51"/>
    </location>
</feature>
<proteinExistence type="predicted"/>
<dbReference type="Gene3D" id="6.10.30.10">
    <property type="match status" value="1"/>
</dbReference>
<dbReference type="EMBL" id="JBFALK010000011">
    <property type="protein sequence ID" value="MEV0970994.1"/>
    <property type="molecule type" value="Genomic_DNA"/>
</dbReference>